<protein>
    <submittedName>
        <fullName evidence="2">Uncharacterized protein</fullName>
    </submittedName>
</protein>
<sequence length="569" mass="61453">MFDTQAAELQKMQLVEAQAASRQHKETLLAHSTGLQAPGDVLKAPTHLIPDNLNSAINLLQSCPNSDDTLSHHQRQEEESAMLCPCPKLINSQSQVDSRPLLDASETGAVRVQEETKAQGESVVFQDKNVLPGPTENSDLKLEGNPSLQAHTYSNDDVDTLIAGLSAPVQEEVPEGSSAHAQERLTAEPSTSDEERLPTGPSAHAQNADIRELNQNSKALSDDPPSGTPTLSSKFCETAEVHLASTSHASCRSGIAEVIVKSEHDHPTLISSCTQNACDAAPGDSQPLEEVPTLPMTMSPEALQCCVELAMTVEEAFCDGVSATDTDTGVACPTYVTHHDPPNKPPSAVEHDAAAEDYDSGKHALDYETKTEAEVGGGPKINSGGRADKQRLHDDALLESYEDHGPDYVIQRDGKLSPRNDIIKLLIPDTSMLNGTEVDPNKLRCSQTVREQQCDPCGDNVEGNSCKAECTSEEECRSPSESHRDDDVLSLVQQGFAVQSGAGVLVADKLGGRTSGRRVQVNPTLNGRERWGLHVDPFFVAHHPWYIKPFSAKNTILRIQAKETKKRGR</sequence>
<feature type="region of interest" description="Disordered" evidence="1">
    <location>
        <begin position="370"/>
        <end position="390"/>
    </location>
</feature>
<organism evidence="2 3">
    <name type="scientific">Chlamydomonas eustigma</name>
    <dbReference type="NCBI Taxonomy" id="1157962"/>
    <lineage>
        <taxon>Eukaryota</taxon>
        <taxon>Viridiplantae</taxon>
        <taxon>Chlorophyta</taxon>
        <taxon>core chlorophytes</taxon>
        <taxon>Chlorophyceae</taxon>
        <taxon>CS clade</taxon>
        <taxon>Chlamydomonadales</taxon>
        <taxon>Chlamydomonadaceae</taxon>
        <taxon>Chlamydomonas</taxon>
    </lineage>
</organism>
<evidence type="ECO:0000313" key="2">
    <source>
        <dbReference type="EMBL" id="GAX75711.1"/>
    </source>
</evidence>
<evidence type="ECO:0000313" key="3">
    <source>
        <dbReference type="Proteomes" id="UP000232323"/>
    </source>
</evidence>
<feature type="region of interest" description="Disordered" evidence="1">
    <location>
        <begin position="171"/>
        <end position="207"/>
    </location>
</feature>
<accession>A0A250WY09</accession>
<reference evidence="2 3" key="1">
    <citation type="submission" date="2017-08" db="EMBL/GenBank/DDBJ databases">
        <title>Acidophilic green algal genome provides insights into adaptation to an acidic environment.</title>
        <authorList>
            <person name="Hirooka S."/>
            <person name="Hirose Y."/>
            <person name="Kanesaki Y."/>
            <person name="Higuchi S."/>
            <person name="Fujiwara T."/>
            <person name="Onuma R."/>
            <person name="Era A."/>
            <person name="Ohbayashi R."/>
            <person name="Uzuka A."/>
            <person name="Nozaki H."/>
            <person name="Yoshikawa H."/>
            <person name="Miyagishima S.Y."/>
        </authorList>
    </citation>
    <scope>NUCLEOTIDE SEQUENCE [LARGE SCALE GENOMIC DNA]</scope>
    <source>
        <strain evidence="2 3">NIES-2499</strain>
    </source>
</reference>
<gene>
    <name evidence="2" type="ORF">CEUSTIGMA_g3154.t1</name>
</gene>
<keyword evidence="3" id="KW-1185">Reference proteome</keyword>
<proteinExistence type="predicted"/>
<feature type="region of interest" description="Disordered" evidence="1">
    <location>
        <begin position="115"/>
        <end position="152"/>
    </location>
</feature>
<name>A0A250WY09_9CHLO</name>
<evidence type="ECO:0000256" key="1">
    <source>
        <dbReference type="SAM" id="MobiDB-lite"/>
    </source>
</evidence>
<dbReference type="Proteomes" id="UP000232323">
    <property type="component" value="Unassembled WGS sequence"/>
</dbReference>
<dbReference type="EMBL" id="BEGY01000013">
    <property type="protein sequence ID" value="GAX75711.1"/>
    <property type="molecule type" value="Genomic_DNA"/>
</dbReference>
<dbReference type="AlphaFoldDB" id="A0A250WY09"/>
<comment type="caution">
    <text evidence="2">The sequence shown here is derived from an EMBL/GenBank/DDBJ whole genome shotgun (WGS) entry which is preliminary data.</text>
</comment>